<feature type="binding site" evidence="11">
    <location>
        <position position="15"/>
    </location>
    <ligand>
        <name>Mg(2+)</name>
        <dbReference type="ChEBI" id="CHEBI:18420"/>
        <label>1</label>
    </ligand>
</feature>
<keyword evidence="10 11" id="KW-0460">Magnesium</keyword>
<feature type="binding site" evidence="11">
    <location>
        <position position="15"/>
    </location>
    <ligand>
        <name>Mg(2+)</name>
        <dbReference type="ChEBI" id="CHEBI:18420"/>
        <label>2</label>
    </ligand>
</feature>
<dbReference type="PROSITE" id="PS50879">
    <property type="entry name" value="RNASE_H_1"/>
    <property type="match status" value="1"/>
</dbReference>
<dbReference type="GO" id="GO:0000287">
    <property type="term" value="F:magnesium ion binding"/>
    <property type="evidence" value="ECO:0007669"/>
    <property type="project" value="UniProtKB-UniRule"/>
</dbReference>
<evidence type="ECO:0000259" key="12">
    <source>
        <dbReference type="PROSITE" id="PS50879"/>
    </source>
</evidence>
<evidence type="ECO:0000256" key="10">
    <source>
        <dbReference type="ARBA" id="ARBA00022842"/>
    </source>
</evidence>
<evidence type="ECO:0000256" key="6">
    <source>
        <dbReference type="ARBA" id="ARBA00022722"/>
    </source>
</evidence>
<dbReference type="FunFam" id="3.30.420.10:FF:000089">
    <property type="entry name" value="Ribonuclease H"/>
    <property type="match status" value="1"/>
</dbReference>
<feature type="domain" description="RNase H type-1" evidence="12">
    <location>
        <begin position="6"/>
        <end position="148"/>
    </location>
</feature>
<evidence type="ECO:0000313" key="14">
    <source>
        <dbReference type="Proteomes" id="UP000671913"/>
    </source>
</evidence>
<dbReference type="EC" id="3.1.26.4" evidence="5 11"/>
<dbReference type="Proteomes" id="UP000671913">
    <property type="component" value="Chromosome"/>
</dbReference>
<evidence type="ECO:0000256" key="9">
    <source>
        <dbReference type="ARBA" id="ARBA00022801"/>
    </source>
</evidence>
<dbReference type="Gene3D" id="3.30.420.10">
    <property type="entry name" value="Ribonuclease H-like superfamily/Ribonuclease H"/>
    <property type="match status" value="1"/>
</dbReference>
<dbReference type="InterPro" id="IPR050092">
    <property type="entry name" value="RNase_H"/>
</dbReference>
<dbReference type="CDD" id="cd09278">
    <property type="entry name" value="RNase_HI_prokaryote_like"/>
    <property type="match status" value="1"/>
</dbReference>
<keyword evidence="11" id="KW-0963">Cytoplasm</keyword>
<keyword evidence="6 11" id="KW-0540">Nuclease</keyword>
<evidence type="ECO:0000313" key="13">
    <source>
        <dbReference type="EMBL" id="QSZ26417.1"/>
    </source>
</evidence>
<dbReference type="HAMAP" id="MF_00042">
    <property type="entry name" value="RNase_H"/>
    <property type="match status" value="1"/>
</dbReference>
<protein>
    <recommendedName>
        <fullName evidence="5 11">Ribonuclease H</fullName>
        <shortName evidence="11">RNase H</shortName>
        <ecNumber evidence="5 11">3.1.26.4</ecNumber>
    </recommendedName>
</protein>
<comment type="cofactor">
    <cofactor evidence="11">
        <name>Mg(2+)</name>
        <dbReference type="ChEBI" id="CHEBI:18420"/>
    </cofactor>
    <text evidence="11">Binds 1 Mg(2+) ion per subunit. May bind a second metal ion at a regulatory site, or after substrate binding.</text>
</comment>
<keyword evidence="8 11" id="KW-0255">Endonuclease</keyword>
<dbReference type="GO" id="GO:0043137">
    <property type="term" value="P:DNA replication, removal of RNA primer"/>
    <property type="evidence" value="ECO:0007669"/>
    <property type="project" value="TreeGrafter"/>
</dbReference>
<dbReference type="AlphaFoldDB" id="A0A975AUB6"/>
<dbReference type="SUPFAM" id="SSF53098">
    <property type="entry name" value="Ribonuclease H-like"/>
    <property type="match status" value="1"/>
</dbReference>
<evidence type="ECO:0000256" key="3">
    <source>
        <dbReference type="ARBA" id="ARBA00005300"/>
    </source>
</evidence>
<dbReference type="InterPro" id="IPR036397">
    <property type="entry name" value="RNaseH_sf"/>
</dbReference>
<dbReference type="InterPro" id="IPR022892">
    <property type="entry name" value="RNaseHI"/>
</dbReference>
<dbReference type="NCBIfam" id="NF001236">
    <property type="entry name" value="PRK00203.1"/>
    <property type="match status" value="1"/>
</dbReference>
<feature type="binding site" evidence="11">
    <location>
        <position position="75"/>
    </location>
    <ligand>
        <name>Mg(2+)</name>
        <dbReference type="ChEBI" id="CHEBI:18420"/>
        <label>1</label>
    </ligand>
</feature>
<dbReference type="GO" id="GO:0003676">
    <property type="term" value="F:nucleic acid binding"/>
    <property type="evidence" value="ECO:0007669"/>
    <property type="project" value="InterPro"/>
</dbReference>
<evidence type="ECO:0000256" key="1">
    <source>
        <dbReference type="ARBA" id="ARBA00000077"/>
    </source>
</evidence>
<comment type="similarity">
    <text evidence="3 11">Belongs to the RNase H family.</text>
</comment>
<evidence type="ECO:0000256" key="5">
    <source>
        <dbReference type="ARBA" id="ARBA00012180"/>
    </source>
</evidence>
<dbReference type="Pfam" id="PF00075">
    <property type="entry name" value="RNase_H"/>
    <property type="match status" value="1"/>
</dbReference>
<proteinExistence type="inferred from homology"/>
<comment type="subcellular location">
    <subcellularLocation>
        <location evidence="11">Cytoplasm</location>
    </subcellularLocation>
</comment>
<comment type="catalytic activity">
    <reaction evidence="1 11">
        <text>Endonucleolytic cleavage to 5'-phosphomonoester.</text>
        <dbReference type="EC" id="3.1.26.4"/>
    </reaction>
</comment>
<comment type="subunit">
    <text evidence="4 11">Monomer.</text>
</comment>
<name>A0A975AUB6_9THEO</name>
<keyword evidence="14" id="KW-1185">Reference proteome</keyword>
<evidence type="ECO:0000256" key="7">
    <source>
        <dbReference type="ARBA" id="ARBA00022723"/>
    </source>
</evidence>
<keyword evidence="7 11" id="KW-0479">Metal-binding</keyword>
<dbReference type="EMBL" id="CP060096">
    <property type="protein sequence ID" value="QSZ26417.1"/>
    <property type="molecule type" value="Genomic_DNA"/>
</dbReference>
<evidence type="ECO:0000256" key="2">
    <source>
        <dbReference type="ARBA" id="ARBA00004065"/>
    </source>
</evidence>
<dbReference type="KEGG" id="aaut:ACETAC_05600"/>
<reference evidence="13" key="1">
    <citation type="submission" date="2020-08" db="EMBL/GenBank/DDBJ databases">
        <title>Genomic insights into the carbon and energy metabolism of the first obligate autotrophic acetogenic bacterium Aceticella autotrophica gen. nov., sp. nov.</title>
        <authorList>
            <person name="Toshchakov S.V."/>
            <person name="Elcheninov A.G."/>
            <person name="Kublanov I.V."/>
            <person name="Frolov E.N."/>
            <person name="Lebedinsky A.V."/>
        </authorList>
    </citation>
    <scope>NUCLEOTIDE SEQUENCE</scope>
    <source>
        <strain evidence="13">3443-3Ac</strain>
    </source>
</reference>
<gene>
    <name evidence="11 13" type="primary">rnhA</name>
    <name evidence="13" type="ORF">ACETAC_05600</name>
</gene>
<sequence length="151" mass="17081">MIKGDKKALVEIYTDGACSGNPGPGGWGAILIYEGIKKEISGYEENTTNNRMELTAAIKALSMLKKPCNVNLYSDSSYLVNAFNQGWIAKWQKKNWVKSDKTPVENQDLWNKLLELTSIHNVNWIKVKGHADNEYNNKCDKLATEQIKKMK</sequence>
<organism evidence="13 14">
    <name type="scientific">Aceticella autotrophica</name>
    <dbReference type="NCBI Taxonomy" id="2755338"/>
    <lineage>
        <taxon>Bacteria</taxon>
        <taxon>Bacillati</taxon>
        <taxon>Bacillota</taxon>
        <taxon>Clostridia</taxon>
        <taxon>Thermoanaerobacterales</taxon>
        <taxon>Thermoanaerobacteraceae</taxon>
        <taxon>Aceticella</taxon>
    </lineage>
</organism>
<evidence type="ECO:0000256" key="8">
    <source>
        <dbReference type="ARBA" id="ARBA00022759"/>
    </source>
</evidence>
<dbReference type="GO" id="GO:0004523">
    <property type="term" value="F:RNA-DNA hybrid ribonuclease activity"/>
    <property type="evidence" value="ECO:0007669"/>
    <property type="project" value="UniProtKB-UniRule"/>
</dbReference>
<feature type="binding site" evidence="11">
    <location>
        <position position="140"/>
    </location>
    <ligand>
        <name>Mg(2+)</name>
        <dbReference type="ChEBI" id="CHEBI:18420"/>
        <label>2</label>
    </ligand>
</feature>
<dbReference type="PANTHER" id="PTHR10642:SF26">
    <property type="entry name" value="RIBONUCLEASE H1"/>
    <property type="match status" value="1"/>
</dbReference>
<evidence type="ECO:0000256" key="11">
    <source>
        <dbReference type="HAMAP-Rule" id="MF_00042"/>
    </source>
</evidence>
<accession>A0A975AUB6</accession>
<dbReference type="GO" id="GO:0005737">
    <property type="term" value="C:cytoplasm"/>
    <property type="evidence" value="ECO:0007669"/>
    <property type="project" value="UniProtKB-SubCell"/>
</dbReference>
<feature type="binding site" evidence="11">
    <location>
        <position position="53"/>
    </location>
    <ligand>
        <name>Mg(2+)</name>
        <dbReference type="ChEBI" id="CHEBI:18420"/>
        <label>1</label>
    </ligand>
</feature>
<dbReference type="PANTHER" id="PTHR10642">
    <property type="entry name" value="RIBONUCLEASE H1"/>
    <property type="match status" value="1"/>
</dbReference>
<dbReference type="RefSeq" id="WP_284679082.1">
    <property type="nucleotide sequence ID" value="NZ_CP060096.1"/>
</dbReference>
<dbReference type="InterPro" id="IPR002156">
    <property type="entry name" value="RNaseH_domain"/>
</dbReference>
<comment type="function">
    <text evidence="2 11">Endonuclease that specifically degrades the RNA of RNA-DNA hybrids.</text>
</comment>
<dbReference type="InterPro" id="IPR012337">
    <property type="entry name" value="RNaseH-like_sf"/>
</dbReference>
<evidence type="ECO:0000256" key="4">
    <source>
        <dbReference type="ARBA" id="ARBA00011245"/>
    </source>
</evidence>
<keyword evidence="9 11" id="KW-0378">Hydrolase</keyword>